<dbReference type="PANTHER" id="PTHR43615">
    <property type="entry name" value="PHOSPHOENOLPYRUVATE SYNTHASE-RELATED"/>
    <property type="match status" value="1"/>
</dbReference>
<keyword evidence="4" id="KW-1185">Reference proteome</keyword>
<dbReference type="Pfam" id="PF01326">
    <property type="entry name" value="PPDK_N"/>
    <property type="match status" value="1"/>
</dbReference>
<evidence type="ECO:0000313" key="4">
    <source>
        <dbReference type="Proteomes" id="UP000199690"/>
    </source>
</evidence>
<dbReference type="PANTHER" id="PTHR43615:SF1">
    <property type="entry name" value="PPDK_N DOMAIN-CONTAINING PROTEIN"/>
    <property type="match status" value="1"/>
</dbReference>
<dbReference type="InterPro" id="IPR002192">
    <property type="entry name" value="PPDK_AMP/ATP-bd"/>
</dbReference>
<organism evidence="2 5">
    <name type="scientific">Saccharopolyspora kobensis</name>
    <dbReference type="NCBI Taxonomy" id="146035"/>
    <lineage>
        <taxon>Bacteria</taxon>
        <taxon>Bacillati</taxon>
        <taxon>Actinomycetota</taxon>
        <taxon>Actinomycetes</taxon>
        <taxon>Pseudonocardiales</taxon>
        <taxon>Pseudonocardiaceae</taxon>
        <taxon>Saccharopolyspora</taxon>
    </lineage>
</organism>
<dbReference type="GO" id="GO:0005524">
    <property type="term" value="F:ATP binding"/>
    <property type="evidence" value="ECO:0007669"/>
    <property type="project" value="InterPro"/>
</dbReference>
<evidence type="ECO:0000313" key="5">
    <source>
        <dbReference type="Proteomes" id="UP000236729"/>
    </source>
</evidence>
<feature type="domain" description="Pyruvate phosphate dikinase AMP/ATP-binding" evidence="1">
    <location>
        <begin position="3"/>
        <end position="165"/>
    </location>
</feature>
<reference evidence="2" key="2">
    <citation type="submission" date="2016-10" db="EMBL/GenBank/DDBJ databases">
        <authorList>
            <person name="de Groot N.N."/>
        </authorList>
    </citation>
    <scope>NUCLEOTIDE SEQUENCE [LARGE SCALE GENOMIC DNA]</scope>
    <source>
        <strain evidence="2">ATCC 20501</strain>
    </source>
</reference>
<gene>
    <name evidence="2" type="ORF">SAMN02982929_02248</name>
    <name evidence="3" type="ORF">SAMN05216506_11282</name>
</gene>
<protein>
    <submittedName>
        <fullName evidence="2">Pyruvate phosphate dikinase, PEP/pyruvate binding domain</fullName>
    </submittedName>
    <submittedName>
        <fullName evidence="3">Pyruvate, water dikinase</fullName>
    </submittedName>
</protein>
<evidence type="ECO:0000259" key="1">
    <source>
        <dbReference type="Pfam" id="PF01326"/>
    </source>
</evidence>
<dbReference type="RefSeq" id="WP_258958338.1">
    <property type="nucleotide sequence ID" value="NZ_FNVB01000003.1"/>
</dbReference>
<dbReference type="SMR" id="A0A1H6ADK5"/>
<reference evidence="4 5" key="1">
    <citation type="submission" date="2016-10" db="EMBL/GenBank/DDBJ databases">
        <authorList>
            <person name="Varghese N."/>
            <person name="Submissions S."/>
        </authorList>
    </citation>
    <scope>NUCLEOTIDE SEQUENCE [LARGE SCALE GENOMIC DNA]</scope>
    <source>
        <strain evidence="5">ATCC 20501</strain>
        <strain evidence="3 4">CGMCC 4.3529</strain>
    </source>
</reference>
<keyword evidence="2" id="KW-0670">Pyruvate</keyword>
<dbReference type="Proteomes" id="UP000199690">
    <property type="component" value="Unassembled WGS sequence"/>
</dbReference>
<dbReference type="SUPFAM" id="SSF56059">
    <property type="entry name" value="Glutathione synthetase ATP-binding domain-like"/>
    <property type="match status" value="1"/>
</dbReference>
<name>A0A1H6ADK5_9PSEU</name>
<accession>A0A1H6ADK5</accession>
<dbReference type="EMBL" id="FNVB01000003">
    <property type="protein sequence ID" value="SEG46127.1"/>
    <property type="molecule type" value="Genomic_DNA"/>
</dbReference>
<dbReference type="AlphaFoldDB" id="A0A1H6ADK5"/>
<dbReference type="InterPro" id="IPR051549">
    <property type="entry name" value="PEP_Utilizing_Enz"/>
</dbReference>
<dbReference type="InterPro" id="IPR013815">
    <property type="entry name" value="ATP_grasp_subdomain_1"/>
</dbReference>
<keyword evidence="2" id="KW-0418">Kinase</keyword>
<dbReference type="EMBL" id="FOME01000012">
    <property type="protein sequence ID" value="SFE54084.1"/>
    <property type="molecule type" value="Genomic_DNA"/>
</dbReference>
<dbReference type="GO" id="GO:0016301">
    <property type="term" value="F:kinase activity"/>
    <property type="evidence" value="ECO:0007669"/>
    <property type="project" value="UniProtKB-KW"/>
</dbReference>
<dbReference type="Gene3D" id="3.30.1490.20">
    <property type="entry name" value="ATP-grasp fold, A domain"/>
    <property type="match status" value="1"/>
</dbReference>
<accession>A0A1I2BD51</accession>
<dbReference type="Proteomes" id="UP000236729">
    <property type="component" value="Unassembled WGS sequence"/>
</dbReference>
<evidence type="ECO:0000313" key="3">
    <source>
        <dbReference type="EMBL" id="SFE54084.1"/>
    </source>
</evidence>
<proteinExistence type="predicted"/>
<sequence length="475" mass="52164">MRWASLFTDRAVTYRLRNGFDHRKVQMAVVVQGMVVPEVSGIMFTADPVSSNRRITSVEAGFGLGEALVSGLVNPDVFKVRDDEVVDKAVAAKELAVRAVPGGGTRQQPVDPDERERPTLTDAQVVALARLGRRIEAHFGLPQDIEWCLAGGGFQILQSRPVTTLFPVPEAGDDDQHVYVSVGHQQMMTDAMKPLGLSVWQLTTPRPMAEAGGRLFVDVTANLASPAERDGLLDALGKSDPLIRDALQSVLDRDDFALPPAPESTDGPPVWETPASVDADPAIVEELIARSERSLAALDRDIRGKSGVDLFDFVLEDLRKRKQLFDPRGLQVITTAMNASWWLNEKMREWLGEENAADVLTQSAPGNITSEMGLALLDVADAIRPHPEVVAFLRDVDGDDFLDELPGLAGGREVREAIQGYLDQYGMRCAGEIDITRPRWSERPGVLVPLILGHVENFEPGASRRRFERGLQEAW</sequence>
<evidence type="ECO:0000313" key="2">
    <source>
        <dbReference type="EMBL" id="SEG46127.1"/>
    </source>
</evidence>
<dbReference type="Gene3D" id="3.30.470.20">
    <property type="entry name" value="ATP-grasp fold, B domain"/>
    <property type="match status" value="1"/>
</dbReference>
<keyword evidence="2" id="KW-0808">Transferase</keyword>